<comment type="cofactor">
    <cofactor evidence="10">
        <name>corrinoid</name>
        <dbReference type="ChEBI" id="CHEBI:33913"/>
    </cofactor>
</comment>
<keyword evidence="9" id="KW-0472">Membrane</keyword>
<reference evidence="12 13" key="1">
    <citation type="submission" date="2019-12" db="EMBL/GenBank/DDBJ databases">
        <title>Sequence classification of anaerobic respiratory reductive dehalogenases: First we see many, then we see few.</title>
        <authorList>
            <person name="Molenda O."/>
            <person name="Puentes Jacome L.A."/>
            <person name="Cao X."/>
            <person name="Nesbo C.L."/>
            <person name="Tang S."/>
            <person name="Morson N."/>
            <person name="Patron J."/>
            <person name="Lomheim L."/>
            <person name="Wishart D.S."/>
            <person name="Edwards E.A."/>
        </authorList>
    </citation>
    <scope>NUCLEOTIDE SEQUENCE [LARGE SCALE GENOMIC DNA]</scope>
    <source>
        <strain evidence="12 13">12DCA</strain>
    </source>
</reference>
<keyword evidence="2" id="KW-1003">Cell membrane</keyword>
<evidence type="ECO:0000256" key="4">
    <source>
        <dbReference type="ARBA" id="ARBA00022723"/>
    </source>
</evidence>
<protein>
    <submittedName>
        <fullName evidence="12">Reductive dehalogenase</fullName>
    </submittedName>
</protein>
<evidence type="ECO:0000256" key="10">
    <source>
        <dbReference type="ARBA" id="ARBA00029374"/>
    </source>
</evidence>
<comment type="subcellular location">
    <subcellularLocation>
        <location evidence="1">Cell membrane</location>
    </subcellularLocation>
</comment>
<name>A0A857DHF1_9FIRM</name>
<sequence length="459" mass="50395">MSKNFSDDRNQQQGLQMNRRKFLKAGAAAAVTMGLMGTVGAMPAVAAEAAVGSSVTVNGARSKLKPTGQYGPASVKFATFNNEWLGTTKLVGEVKNINEAETGFSRAGRGLYGKESQIGRGYFIRKDPAGAAEHDTLMILATEPAVQGKVSPVKLNVPDPEQMSQNIKDFAYYLRADEVGIGKMPDFAWYSHKVTDQHALAVNDVEKAVTPVTDRLPYVIIVMVDQNLETMLASTGYDQISGAQSFLGYHATGVIAVVLANYIRNLGYNARAHHARNYKAVMTPCIISAGLGELSRTGDCSVHPRLGFRHKVAAVTTDLPLLPDQPIDFGLQDFCRVCKKCADNCPSGAITQDTEPVEYNGYLRWNSNMETCTKFRTTNKEGSSCGRCMKVCPWNTKEESWFHSAGTWIGSHGQISSKLLKGMDDMFGYGTEQIDKYKWWLEWPELLATPEKMPGLVKY</sequence>
<evidence type="ECO:0000313" key="13">
    <source>
        <dbReference type="Proteomes" id="UP000430508"/>
    </source>
</evidence>
<evidence type="ECO:0000256" key="2">
    <source>
        <dbReference type="ARBA" id="ARBA00022475"/>
    </source>
</evidence>
<dbReference type="Gene3D" id="3.30.70.20">
    <property type="match status" value="1"/>
</dbReference>
<dbReference type="SUPFAM" id="SSF54862">
    <property type="entry name" value="4Fe-4S ferredoxins"/>
    <property type="match status" value="1"/>
</dbReference>
<dbReference type="InterPro" id="IPR017896">
    <property type="entry name" value="4Fe4S_Fe-S-bd"/>
</dbReference>
<evidence type="ECO:0000256" key="1">
    <source>
        <dbReference type="ARBA" id="ARBA00004236"/>
    </source>
</evidence>
<dbReference type="NCBIfam" id="TIGR02486">
    <property type="entry name" value="RDH"/>
    <property type="match status" value="1"/>
</dbReference>
<evidence type="ECO:0000256" key="3">
    <source>
        <dbReference type="ARBA" id="ARBA00022485"/>
    </source>
</evidence>
<dbReference type="GO" id="GO:0005886">
    <property type="term" value="C:plasma membrane"/>
    <property type="evidence" value="ECO:0007669"/>
    <property type="project" value="UniProtKB-SubCell"/>
</dbReference>
<dbReference type="PROSITE" id="PS51379">
    <property type="entry name" value="4FE4S_FER_2"/>
    <property type="match status" value="1"/>
</dbReference>
<accession>A0A857DHF1</accession>
<gene>
    <name evidence="12" type="ORF">GQ588_04295</name>
</gene>
<keyword evidence="5" id="KW-0732">Signal</keyword>
<dbReference type="PROSITE" id="PS00198">
    <property type="entry name" value="4FE4S_FER_1"/>
    <property type="match status" value="1"/>
</dbReference>
<organism evidence="12 13">
    <name type="scientific">Dehalobacter restrictus</name>
    <dbReference type="NCBI Taxonomy" id="55583"/>
    <lineage>
        <taxon>Bacteria</taxon>
        <taxon>Bacillati</taxon>
        <taxon>Bacillota</taxon>
        <taxon>Clostridia</taxon>
        <taxon>Eubacteriales</taxon>
        <taxon>Desulfitobacteriaceae</taxon>
        <taxon>Dehalobacter</taxon>
    </lineage>
</organism>
<keyword evidence="8" id="KW-0411">Iron-sulfur</keyword>
<evidence type="ECO:0000256" key="9">
    <source>
        <dbReference type="ARBA" id="ARBA00023136"/>
    </source>
</evidence>
<dbReference type="PANTHER" id="PTHR42827:SF1">
    <property type="entry name" value="IRON-SULFUR CLUSTER-BINDING PROTEIN"/>
    <property type="match status" value="1"/>
</dbReference>
<keyword evidence="3" id="KW-0004">4Fe-4S</keyword>
<keyword evidence="4" id="KW-0479">Metal-binding</keyword>
<dbReference type="PROSITE" id="PS51318">
    <property type="entry name" value="TAT"/>
    <property type="match status" value="1"/>
</dbReference>
<proteinExistence type="predicted"/>
<dbReference type="RefSeq" id="WP_068883547.1">
    <property type="nucleotide sequence ID" value="NZ_CP046996.1"/>
</dbReference>
<dbReference type="GO" id="GO:0046872">
    <property type="term" value="F:metal ion binding"/>
    <property type="evidence" value="ECO:0007669"/>
    <property type="project" value="UniProtKB-KW"/>
</dbReference>
<dbReference type="InterPro" id="IPR006311">
    <property type="entry name" value="TAT_signal"/>
</dbReference>
<dbReference type="GO" id="GO:0051539">
    <property type="term" value="F:4 iron, 4 sulfur cluster binding"/>
    <property type="evidence" value="ECO:0007669"/>
    <property type="project" value="UniProtKB-KW"/>
</dbReference>
<dbReference type="Proteomes" id="UP000430508">
    <property type="component" value="Chromosome"/>
</dbReference>
<feature type="domain" description="4Fe-4S ferredoxin-type" evidence="11">
    <location>
        <begin position="325"/>
        <end position="355"/>
    </location>
</feature>
<dbReference type="PANTHER" id="PTHR42827">
    <property type="entry name" value="IRON-SULFUR CLUSTER-BINDING PROTEIN-RELATED"/>
    <property type="match status" value="1"/>
</dbReference>
<evidence type="ECO:0000259" key="11">
    <source>
        <dbReference type="PROSITE" id="PS51379"/>
    </source>
</evidence>
<keyword evidence="6" id="KW-0677">Repeat</keyword>
<dbReference type="InterPro" id="IPR017900">
    <property type="entry name" value="4Fe4S_Fe_S_CS"/>
</dbReference>
<evidence type="ECO:0000256" key="6">
    <source>
        <dbReference type="ARBA" id="ARBA00022737"/>
    </source>
</evidence>
<evidence type="ECO:0000313" key="12">
    <source>
        <dbReference type="EMBL" id="QGZ99921.1"/>
    </source>
</evidence>
<evidence type="ECO:0000256" key="7">
    <source>
        <dbReference type="ARBA" id="ARBA00023004"/>
    </source>
</evidence>
<dbReference type="Pfam" id="PF13484">
    <property type="entry name" value="Fer4_16"/>
    <property type="match status" value="1"/>
</dbReference>
<dbReference type="EMBL" id="CP046996">
    <property type="protein sequence ID" value="QGZ99921.1"/>
    <property type="molecule type" value="Genomic_DNA"/>
</dbReference>
<keyword evidence="7" id="KW-0408">Iron</keyword>
<dbReference type="AlphaFoldDB" id="A0A857DHF1"/>
<dbReference type="InterPro" id="IPR012832">
    <property type="entry name" value="RDH"/>
</dbReference>
<evidence type="ECO:0000256" key="5">
    <source>
        <dbReference type="ARBA" id="ARBA00022729"/>
    </source>
</evidence>
<evidence type="ECO:0000256" key="8">
    <source>
        <dbReference type="ARBA" id="ARBA00023014"/>
    </source>
</evidence>